<keyword evidence="3" id="KW-1185">Reference proteome</keyword>
<evidence type="ECO:0000313" key="3">
    <source>
        <dbReference type="Proteomes" id="UP001642405"/>
    </source>
</evidence>
<dbReference type="Proteomes" id="UP001642405">
    <property type="component" value="Unassembled WGS sequence"/>
</dbReference>
<comment type="caution">
    <text evidence="2">The sequence shown here is derived from an EMBL/GenBank/DDBJ whole genome shotgun (WGS) entry which is preliminary data.</text>
</comment>
<evidence type="ECO:0000256" key="1">
    <source>
        <dbReference type="SAM" id="MobiDB-lite"/>
    </source>
</evidence>
<dbReference type="EMBL" id="CAWUHB010000028">
    <property type="protein sequence ID" value="CAK7223765.1"/>
    <property type="molecule type" value="Genomic_DNA"/>
</dbReference>
<feature type="region of interest" description="Disordered" evidence="1">
    <location>
        <begin position="38"/>
        <end position="99"/>
    </location>
</feature>
<sequence>MTPVAHVDVALIYRMERRASGSGDDKNYRLHASSLATSPLSSAPVLQYSSSSASASQGGDKDRCHPVVAKNEPPNKTKAGAPQAPEPPSPRRLPNRPAMSLCATVTTLENELDGLLEDGGSESDQTWDDYLRSSPRVAPVS</sequence>
<gene>
    <name evidence="2" type="ORF">SCUCBS95973_005290</name>
</gene>
<feature type="compositionally biased region" description="Low complexity" evidence="1">
    <location>
        <begin position="38"/>
        <end position="56"/>
    </location>
</feature>
<accession>A0ABP0BVT3</accession>
<protein>
    <submittedName>
        <fullName evidence="2">Uncharacterized protein</fullName>
    </submittedName>
</protein>
<reference evidence="2 3" key="1">
    <citation type="submission" date="2024-01" db="EMBL/GenBank/DDBJ databases">
        <authorList>
            <person name="Allen C."/>
            <person name="Tagirdzhanova G."/>
        </authorList>
    </citation>
    <scope>NUCLEOTIDE SEQUENCE [LARGE SCALE GENOMIC DNA]</scope>
</reference>
<name>A0ABP0BVT3_9PEZI</name>
<feature type="compositionally biased region" description="Acidic residues" evidence="1">
    <location>
        <begin position="114"/>
        <end position="127"/>
    </location>
</feature>
<feature type="region of interest" description="Disordered" evidence="1">
    <location>
        <begin position="114"/>
        <end position="141"/>
    </location>
</feature>
<organism evidence="2 3">
    <name type="scientific">Sporothrix curviconia</name>
    <dbReference type="NCBI Taxonomy" id="1260050"/>
    <lineage>
        <taxon>Eukaryota</taxon>
        <taxon>Fungi</taxon>
        <taxon>Dikarya</taxon>
        <taxon>Ascomycota</taxon>
        <taxon>Pezizomycotina</taxon>
        <taxon>Sordariomycetes</taxon>
        <taxon>Sordariomycetidae</taxon>
        <taxon>Ophiostomatales</taxon>
        <taxon>Ophiostomataceae</taxon>
        <taxon>Sporothrix</taxon>
    </lineage>
</organism>
<proteinExistence type="predicted"/>
<evidence type="ECO:0000313" key="2">
    <source>
        <dbReference type="EMBL" id="CAK7223765.1"/>
    </source>
</evidence>